<proteinExistence type="predicted"/>
<dbReference type="Pfam" id="PF12222">
    <property type="entry name" value="PNGaseA"/>
    <property type="match status" value="1"/>
</dbReference>
<organism evidence="3 4">
    <name type="scientific">Neoarthrinium moseri</name>
    <dbReference type="NCBI Taxonomy" id="1658444"/>
    <lineage>
        <taxon>Eukaryota</taxon>
        <taxon>Fungi</taxon>
        <taxon>Dikarya</taxon>
        <taxon>Ascomycota</taxon>
        <taxon>Pezizomycotina</taxon>
        <taxon>Sordariomycetes</taxon>
        <taxon>Xylariomycetidae</taxon>
        <taxon>Amphisphaeriales</taxon>
        <taxon>Apiosporaceae</taxon>
        <taxon>Neoarthrinium</taxon>
    </lineage>
</organism>
<feature type="domain" description="Peptide N-acetyl-beta-D-glucosaminyl asparaginase amidase A N-terminal" evidence="2">
    <location>
        <begin position="99"/>
        <end position="417"/>
    </location>
</feature>
<evidence type="ECO:0000313" key="4">
    <source>
        <dbReference type="Proteomes" id="UP000829685"/>
    </source>
</evidence>
<dbReference type="Proteomes" id="UP000829685">
    <property type="component" value="Unassembled WGS sequence"/>
</dbReference>
<accession>A0A9Q0ASC6</accession>
<evidence type="ECO:0000256" key="1">
    <source>
        <dbReference type="SAM" id="MobiDB-lite"/>
    </source>
</evidence>
<dbReference type="AlphaFoldDB" id="A0A9Q0ASC6"/>
<gene>
    <name evidence="3" type="ORF">JX265_004352</name>
</gene>
<dbReference type="EMBL" id="JAFIMR010000008">
    <property type="protein sequence ID" value="KAI1875294.1"/>
    <property type="molecule type" value="Genomic_DNA"/>
</dbReference>
<evidence type="ECO:0000313" key="3">
    <source>
        <dbReference type="EMBL" id="KAI1875294.1"/>
    </source>
</evidence>
<dbReference type="InterPro" id="IPR056948">
    <property type="entry name" value="PNGaseA_N"/>
</dbReference>
<comment type="caution">
    <text evidence="3">The sequence shown here is derived from an EMBL/GenBank/DDBJ whole genome shotgun (WGS) entry which is preliminary data.</text>
</comment>
<name>A0A9Q0ASC6_9PEZI</name>
<feature type="region of interest" description="Disordered" evidence="1">
    <location>
        <begin position="77"/>
        <end position="96"/>
    </location>
</feature>
<feature type="region of interest" description="Disordered" evidence="1">
    <location>
        <begin position="689"/>
        <end position="725"/>
    </location>
</feature>
<feature type="compositionally biased region" description="Low complexity" evidence="1">
    <location>
        <begin position="79"/>
        <end position="96"/>
    </location>
</feature>
<evidence type="ECO:0000259" key="2">
    <source>
        <dbReference type="Pfam" id="PF12222"/>
    </source>
</evidence>
<dbReference type="PANTHER" id="PTHR31104">
    <property type="entry name" value="PEPTIDE-N4-(N-ACETYL-BETA-GLUCOSAMINYL)ASPARAGINE AMIDASE A PROTEIN"/>
    <property type="match status" value="1"/>
</dbReference>
<feature type="region of interest" description="Disordered" evidence="1">
    <location>
        <begin position="1"/>
        <end position="31"/>
    </location>
</feature>
<dbReference type="InterPro" id="IPR021102">
    <property type="entry name" value="PNGase_A"/>
</dbReference>
<reference evidence="3" key="1">
    <citation type="submission" date="2021-03" db="EMBL/GenBank/DDBJ databases">
        <title>Revisited historic fungal species revealed as producer of novel bioactive compounds through whole genome sequencing and comparative genomics.</title>
        <authorList>
            <person name="Vignolle G.A."/>
            <person name="Hochenegger N."/>
            <person name="Mach R.L."/>
            <person name="Mach-Aigner A.R."/>
            <person name="Javad Rahimi M."/>
            <person name="Salim K.A."/>
            <person name="Chan C.M."/>
            <person name="Lim L.B.L."/>
            <person name="Cai F."/>
            <person name="Druzhinina I.S."/>
            <person name="U'Ren J.M."/>
            <person name="Derntl C."/>
        </authorList>
    </citation>
    <scope>NUCLEOTIDE SEQUENCE</scope>
    <source>
        <strain evidence="3">TUCIM 5799</strain>
    </source>
</reference>
<keyword evidence="4" id="KW-1185">Reference proteome</keyword>
<dbReference type="Pfam" id="PF25156">
    <property type="entry name" value="PNGase_A_C"/>
    <property type="match status" value="1"/>
</dbReference>
<sequence length="725" mass="77764">MGHHGDSTKPATSAARMTRAGGSRHGYHVQGRPRRLSPWLSVVLVLLGLQVISASASRDVLQCLQVAQPVLSPTGVTLGSTASDGATTADTASGSGRRAPCDVLIMDHVFAFSYGRPFIGNYTPPSCEFNRVIMNLTVVSQGRQFDRLAVMYLGDTEIWRTSTAEPTSPPGIRWTYMKDMTQYLSLWKSKQTVIFDLGNLVNEKYTGSFNATLTATFFPSSARTDTVAPADLIIPISARKGAFKSPSAFVLPTDNATNTVALPQNANRAVFSISACGQASEEFWWSNVPDSDVYTFNRTAGALPGHSPFREVQVLIDGQLAGVWWPYPVIFTGGVAPSLHRPIVGLEAFDLHEHEIDISPWLPILCDGTEHTFTIVVAGLQNGKNGSLALAHPVSDNWVVTGKVFVWLDDKGSITTGERPLIDFTGPTITLSRAVTQNSTGFNETLDFSVKVQRHISIKATINSQGKTGEASWAQTLAYTNVAQVTNFGSNQINRFLIKGLDTATGPSTFYRADYSYPLFCDSRDTVDAVHGNRTLNAHLAQGLELQVQGNSVFPDGLEAFANSARAEVPNFSGSLLNTSRDGTAWFFLTGEGGNSSGYGSTAQVFYFGGFPQGGSRGSTPDVVELYSRNVTAINGTIVHDSERAAGVGSIDFTALSSQESATGGSQALFAQAPLEGTGPRAFMHPSEVMNEDTSREAFAGDDDIHGGSTASGQPPLRRNGRSSW</sequence>
<protein>
    <recommendedName>
        <fullName evidence="2">Peptide N-acetyl-beta-D-glucosaminyl asparaginase amidase A N-terminal domain-containing protein</fullName>
    </recommendedName>
</protein>